<feature type="compositionally biased region" description="Basic and acidic residues" evidence="1">
    <location>
        <begin position="91"/>
        <end position="113"/>
    </location>
</feature>
<proteinExistence type="predicted"/>
<dbReference type="RefSeq" id="XP_032347691.1">
    <property type="nucleotide sequence ID" value="XM_032491800.1"/>
</dbReference>
<keyword evidence="2" id="KW-0812">Transmembrane</keyword>
<accession>A0A8B8TZF2</accession>
<evidence type="ECO:0000313" key="4">
    <source>
        <dbReference type="RefSeq" id="XP_032347691.1"/>
    </source>
</evidence>
<keyword evidence="2" id="KW-0472">Membrane</keyword>
<feature type="region of interest" description="Disordered" evidence="1">
    <location>
        <begin position="16"/>
        <end position="161"/>
    </location>
</feature>
<evidence type="ECO:0000313" key="3">
    <source>
        <dbReference type="Proteomes" id="UP000694856"/>
    </source>
</evidence>
<feature type="transmembrane region" description="Helical" evidence="2">
    <location>
        <begin position="171"/>
        <end position="189"/>
    </location>
</feature>
<reference evidence="4" key="1">
    <citation type="submission" date="2025-08" db="UniProtKB">
        <authorList>
            <consortium name="RefSeq"/>
        </authorList>
    </citation>
    <scope>IDENTIFICATION</scope>
    <source>
        <tissue evidence="4">Ear skin</tissue>
    </source>
</reference>
<feature type="compositionally biased region" description="Acidic residues" evidence="1">
    <location>
        <begin position="57"/>
        <end position="89"/>
    </location>
</feature>
<organism evidence="3 4">
    <name type="scientific">Camelus ferus</name>
    <name type="common">Wild bactrian camel</name>
    <name type="synonym">Camelus bactrianus ferus</name>
    <dbReference type="NCBI Taxonomy" id="419612"/>
    <lineage>
        <taxon>Eukaryota</taxon>
        <taxon>Metazoa</taxon>
        <taxon>Chordata</taxon>
        <taxon>Craniata</taxon>
        <taxon>Vertebrata</taxon>
        <taxon>Euteleostomi</taxon>
        <taxon>Mammalia</taxon>
        <taxon>Eutheria</taxon>
        <taxon>Laurasiatheria</taxon>
        <taxon>Artiodactyla</taxon>
        <taxon>Tylopoda</taxon>
        <taxon>Camelidae</taxon>
        <taxon>Camelus</taxon>
    </lineage>
</organism>
<dbReference type="GeneID" id="106730256"/>
<dbReference type="KEGG" id="cfr:106730256"/>
<evidence type="ECO:0000256" key="2">
    <source>
        <dbReference type="SAM" id="Phobius"/>
    </source>
</evidence>
<feature type="compositionally biased region" description="Acidic residues" evidence="1">
    <location>
        <begin position="124"/>
        <end position="150"/>
    </location>
</feature>
<evidence type="ECO:0000256" key="1">
    <source>
        <dbReference type="SAM" id="MobiDB-lite"/>
    </source>
</evidence>
<keyword evidence="2" id="KW-1133">Transmembrane helix</keyword>
<feature type="compositionally biased region" description="Basic and acidic residues" evidence="1">
    <location>
        <begin position="16"/>
        <end position="35"/>
    </location>
</feature>
<dbReference type="AlphaFoldDB" id="A0A8B8TZF2"/>
<gene>
    <name evidence="4" type="primary">LOC106730256</name>
</gene>
<name>A0A8B8TZF2_CAMFR</name>
<dbReference type="Proteomes" id="UP000694856">
    <property type="component" value="Chromosome 11"/>
</dbReference>
<keyword evidence="3" id="KW-1185">Reference proteome</keyword>
<protein>
    <submittedName>
        <fullName evidence="4">Uncharacterized protein LOC106730256 isoform X1</fullName>
    </submittedName>
</protein>
<sequence length="199" mass="22166">MAEFLNEKQANIHAIEKMKSNHQWISEHKDEKRCETPFQDTNPDKTPDCETSAFYSTEEEDAPSPDTEEGVTEAEIEKDEPGTETDAGDEGGPKEPTDEKELTSVDGTDKPDMSGETSPCYSGEAEDAQSPDEEEVSTEPETEKEEDVTESLEGPTEESTVQAKMTFDEGVFIFILFLCSIYLIFVVLYKPTLGDMWPG</sequence>